<keyword evidence="2" id="KW-0812">Transmembrane</keyword>
<accession>A0ABU6WYB6</accession>
<protein>
    <submittedName>
        <fullName evidence="3">Uncharacterized protein</fullName>
    </submittedName>
</protein>
<feature type="transmembrane region" description="Helical" evidence="2">
    <location>
        <begin position="22"/>
        <end position="41"/>
    </location>
</feature>
<proteinExistence type="predicted"/>
<evidence type="ECO:0000313" key="3">
    <source>
        <dbReference type="EMBL" id="MED6189335.1"/>
    </source>
</evidence>
<reference evidence="3 4" key="1">
    <citation type="journal article" date="2023" name="Plants (Basel)">
        <title>Bridging the Gap: Combining Genomics and Transcriptomics Approaches to Understand Stylosanthes scabra, an Orphan Legume from the Brazilian Caatinga.</title>
        <authorList>
            <person name="Ferreira-Neto J.R.C."/>
            <person name="da Silva M.D."/>
            <person name="Binneck E."/>
            <person name="de Melo N.F."/>
            <person name="da Silva R.H."/>
            <person name="de Melo A.L.T.M."/>
            <person name="Pandolfi V."/>
            <person name="Bustamante F.O."/>
            <person name="Brasileiro-Vidal A.C."/>
            <person name="Benko-Iseppon A.M."/>
        </authorList>
    </citation>
    <scope>NUCLEOTIDE SEQUENCE [LARGE SCALE GENOMIC DNA]</scope>
    <source>
        <tissue evidence="3">Leaves</tissue>
    </source>
</reference>
<dbReference type="EMBL" id="JASCZI010183382">
    <property type="protein sequence ID" value="MED6189335.1"/>
    <property type="molecule type" value="Genomic_DNA"/>
</dbReference>
<evidence type="ECO:0000313" key="4">
    <source>
        <dbReference type="Proteomes" id="UP001341840"/>
    </source>
</evidence>
<keyword evidence="4" id="KW-1185">Reference proteome</keyword>
<feature type="region of interest" description="Disordered" evidence="1">
    <location>
        <begin position="1"/>
        <end position="22"/>
    </location>
</feature>
<feature type="compositionally biased region" description="Low complexity" evidence="1">
    <location>
        <begin position="1"/>
        <end position="10"/>
    </location>
</feature>
<feature type="transmembrane region" description="Helical" evidence="2">
    <location>
        <begin position="53"/>
        <end position="72"/>
    </location>
</feature>
<keyword evidence="2" id="KW-0472">Membrane</keyword>
<gene>
    <name evidence="3" type="ORF">PIB30_095008</name>
</gene>
<name>A0ABU6WYB6_9FABA</name>
<evidence type="ECO:0000256" key="1">
    <source>
        <dbReference type="SAM" id="MobiDB-lite"/>
    </source>
</evidence>
<keyword evidence="2" id="KW-1133">Transmembrane helix</keyword>
<evidence type="ECO:0000256" key="2">
    <source>
        <dbReference type="SAM" id="Phobius"/>
    </source>
</evidence>
<comment type="caution">
    <text evidence="3">The sequence shown here is derived from an EMBL/GenBank/DDBJ whole genome shotgun (WGS) entry which is preliminary data.</text>
</comment>
<sequence>MSFDSSSQSQGGNGNEDDPNDANLRCVFAEVFVLVYGYLNVLPRDVPLRPSALLKLFIVGGFHVINMCSYFMTSAFLQHHFTSESQLLPEAGKLIPKIHYFTS</sequence>
<organism evidence="3 4">
    <name type="scientific">Stylosanthes scabra</name>
    <dbReference type="NCBI Taxonomy" id="79078"/>
    <lineage>
        <taxon>Eukaryota</taxon>
        <taxon>Viridiplantae</taxon>
        <taxon>Streptophyta</taxon>
        <taxon>Embryophyta</taxon>
        <taxon>Tracheophyta</taxon>
        <taxon>Spermatophyta</taxon>
        <taxon>Magnoliopsida</taxon>
        <taxon>eudicotyledons</taxon>
        <taxon>Gunneridae</taxon>
        <taxon>Pentapetalae</taxon>
        <taxon>rosids</taxon>
        <taxon>fabids</taxon>
        <taxon>Fabales</taxon>
        <taxon>Fabaceae</taxon>
        <taxon>Papilionoideae</taxon>
        <taxon>50 kb inversion clade</taxon>
        <taxon>dalbergioids sensu lato</taxon>
        <taxon>Dalbergieae</taxon>
        <taxon>Pterocarpus clade</taxon>
        <taxon>Stylosanthes</taxon>
    </lineage>
</organism>
<dbReference type="Proteomes" id="UP001341840">
    <property type="component" value="Unassembled WGS sequence"/>
</dbReference>